<sequence>MNKNQKRGSKARRPERRISVRAVRREKPDMQKLGRALAELALAQAEAEAEANASGVPPATAEARGAADE</sequence>
<dbReference type="RefSeq" id="WP_132165970.1">
    <property type="nucleotide sequence ID" value="NZ_SMKX01000009.1"/>
</dbReference>
<name>A0A4R4ZU92_9ACTN</name>
<dbReference type="Proteomes" id="UP000295124">
    <property type="component" value="Unassembled WGS sequence"/>
</dbReference>
<evidence type="ECO:0000256" key="1">
    <source>
        <dbReference type="SAM" id="MobiDB-lite"/>
    </source>
</evidence>
<feature type="compositionally biased region" description="Low complexity" evidence="1">
    <location>
        <begin position="44"/>
        <end position="53"/>
    </location>
</feature>
<feature type="region of interest" description="Disordered" evidence="1">
    <location>
        <begin position="1"/>
        <end position="31"/>
    </location>
</feature>
<keyword evidence="3" id="KW-1185">Reference proteome</keyword>
<comment type="caution">
    <text evidence="2">The sequence shown here is derived from an EMBL/GenBank/DDBJ whole genome shotgun (WGS) entry which is preliminary data.</text>
</comment>
<reference evidence="2 3" key="1">
    <citation type="submission" date="2019-03" db="EMBL/GenBank/DDBJ databases">
        <title>Draft genome sequences of novel Actinobacteria.</title>
        <authorList>
            <person name="Sahin N."/>
            <person name="Ay H."/>
            <person name="Saygin H."/>
        </authorList>
    </citation>
    <scope>NUCLEOTIDE SEQUENCE [LARGE SCALE GENOMIC DNA]</scope>
    <source>
        <strain evidence="2 3">JCM 13523</strain>
    </source>
</reference>
<evidence type="ECO:0000313" key="3">
    <source>
        <dbReference type="Proteomes" id="UP000295124"/>
    </source>
</evidence>
<accession>A0A4R4ZU92</accession>
<feature type="region of interest" description="Disordered" evidence="1">
    <location>
        <begin position="44"/>
        <end position="69"/>
    </location>
</feature>
<gene>
    <name evidence="2" type="ORF">E1263_05360</name>
</gene>
<proteinExistence type="predicted"/>
<dbReference type="OrthoDB" id="4753490at2"/>
<feature type="compositionally biased region" description="Basic residues" evidence="1">
    <location>
        <begin position="1"/>
        <end position="15"/>
    </location>
</feature>
<organism evidence="2 3">
    <name type="scientific">Kribbella antibiotica</name>
    <dbReference type="NCBI Taxonomy" id="190195"/>
    <lineage>
        <taxon>Bacteria</taxon>
        <taxon>Bacillati</taxon>
        <taxon>Actinomycetota</taxon>
        <taxon>Actinomycetes</taxon>
        <taxon>Propionibacteriales</taxon>
        <taxon>Kribbellaceae</taxon>
        <taxon>Kribbella</taxon>
    </lineage>
</organism>
<protein>
    <submittedName>
        <fullName evidence="2">Uncharacterized protein</fullName>
    </submittedName>
</protein>
<evidence type="ECO:0000313" key="2">
    <source>
        <dbReference type="EMBL" id="TDD62040.1"/>
    </source>
</evidence>
<dbReference type="EMBL" id="SMKX01000009">
    <property type="protein sequence ID" value="TDD62040.1"/>
    <property type="molecule type" value="Genomic_DNA"/>
</dbReference>
<dbReference type="AlphaFoldDB" id="A0A4R4ZU92"/>